<gene>
    <name evidence="1" type="ORF">BDN72DRAFT_50073</name>
</gene>
<evidence type="ECO:0000313" key="2">
    <source>
        <dbReference type="Proteomes" id="UP000308600"/>
    </source>
</evidence>
<reference evidence="1 2" key="1">
    <citation type="journal article" date="2019" name="Nat. Ecol. Evol.">
        <title>Megaphylogeny resolves global patterns of mushroom evolution.</title>
        <authorList>
            <person name="Varga T."/>
            <person name="Krizsan K."/>
            <person name="Foldi C."/>
            <person name="Dima B."/>
            <person name="Sanchez-Garcia M."/>
            <person name="Sanchez-Ramirez S."/>
            <person name="Szollosi G.J."/>
            <person name="Szarkandi J.G."/>
            <person name="Papp V."/>
            <person name="Albert L."/>
            <person name="Andreopoulos W."/>
            <person name="Angelini C."/>
            <person name="Antonin V."/>
            <person name="Barry K.W."/>
            <person name="Bougher N.L."/>
            <person name="Buchanan P."/>
            <person name="Buyck B."/>
            <person name="Bense V."/>
            <person name="Catcheside P."/>
            <person name="Chovatia M."/>
            <person name="Cooper J."/>
            <person name="Damon W."/>
            <person name="Desjardin D."/>
            <person name="Finy P."/>
            <person name="Geml J."/>
            <person name="Haridas S."/>
            <person name="Hughes K."/>
            <person name="Justo A."/>
            <person name="Karasinski D."/>
            <person name="Kautmanova I."/>
            <person name="Kiss B."/>
            <person name="Kocsube S."/>
            <person name="Kotiranta H."/>
            <person name="LaButti K.M."/>
            <person name="Lechner B.E."/>
            <person name="Liimatainen K."/>
            <person name="Lipzen A."/>
            <person name="Lukacs Z."/>
            <person name="Mihaltcheva S."/>
            <person name="Morgado L.N."/>
            <person name="Niskanen T."/>
            <person name="Noordeloos M.E."/>
            <person name="Ohm R.A."/>
            <person name="Ortiz-Santana B."/>
            <person name="Ovrebo C."/>
            <person name="Racz N."/>
            <person name="Riley R."/>
            <person name="Savchenko A."/>
            <person name="Shiryaev A."/>
            <person name="Soop K."/>
            <person name="Spirin V."/>
            <person name="Szebenyi C."/>
            <person name="Tomsovsky M."/>
            <person name="Tulloss R.E."/>
            <person name="Uehling J."/>
            <person name="Grigoriev I.V."/>
            <person name="Vagvolgyi C."/>
            <person name="Papp T."/>
            <person name="Martin F.M."/>
            <person name="Miettinen O."/>
            <person name="Hibbett D.S."/>
            <person name="Nagy L.G."/>
        </authorList>
    </citation>
    <scope>NUCLEOTIDE SEQUENCE [LARGE SCALE GENOMIC DNA]</scope>
    <source>
        <strain evidence="1 2">NL-1719</strain>
    </source>
</reference>
<protein>
    <submittedName>
        <fullName evidence="1">Uncharacterized protein</fullName>
    </submittedName>
</protein>
<sequence length="1113" mass="118062">MSRRRRSFLFQTVLKRPSQSYSFPKQRNLYSTRHELLAIPAAQPGLNDHDIDECEEQESIEGEDEAEEEAEGDNDDGDDFFTPNTSPTATPAPLDPLPLPTTMSPSLSPPHHPISRHPPSSPLTKAFSRATPSIMTSMAVLLDQEHTSINTPSPVKLTSSRHRQPHSHVLISKPTPSSSSSRRSSLDSNSNNSNSNGSNNSNTSSMPKSPAPTNLYRRRSRSLDHHDNITVHSASSSSSTAHIPYAPALPSNGTPGFTSLTLPRAPPPSGLLNSSLESTRVKLDLTLDGLAQTTVASVEVVRGLGRTQTTAGSLFGKFGLTSKKNTSHLPPPVLNGHASGEKILGFTSHRSPPKQVPSTGVLVQVWAVAVDSTDARLVGVRGGNAPKPGLTRSTSLKDRLMRKGTKTGQLQFQLQLQQQEIAEVGYIPGRSFVGRVLESGWDVKDEVVKKGDWVLGLMDVRKGGALTEFVVTDRRRIHRIPQPRMPFNEPEHVEPPPRRPPQSTSGSRSAPSSRSTSTTASSPLNPNSRPSPSRSGSSSSPSAPPSPTRPSKRPNGSSSRSTATSASSITKTPSPLGPGRRPPQSRSSSTPISRPSTPPPPPSLSLEEFALIPLCGIPAYRAVRTLIYAFSSSSSSGKQTYSPQPGGGFDFGTARSKDGGGVGNNTSGSIASEHMTLPPSPDGKIHRRRRVLILRGHDGIGSFAVQLLAKRGWRVSVHAPLPTISLPASISVLGESEDPVELYISAIQARVTKWGGEEVIFDDGGGGGGHLDGITEGSVDTHGGFGFEMDSESTVIRMLEGLRSEGEVFDAILDTIGGKRIWEASERLLRVCGGVGVDEEKKRHGIGQFTTVVGDNPSRVIPTAGDHFRASLRSWRIGGNASDRHSNGNGNDGDSNEHSPTNRSENLNGRYQPKLMVDDSSSTLEGVSLPPSPTTPSLPHPPTSFSIPSAMSLMRSKSTRSTKAAAGGTPTSNGANAGGGGGKVGYAWVSIAQDVDWEGEDIRETLGSVLRLSLKTGGGGIKPYLGHPVGGVVVTRHSPRSNVPSLPASSNKKSTPPLHPPLLSSLPSPEAMAHIENLVEGPRIVSFDQTPTVFVDGGPIISGSTPVVVRVVQ</sequence>
<name>A0ACD3BBJ4_9AGAR</name>
<accession>A0ACD3BBJ4</accession>
<dbReference type="EMBL" id="ML208268">
    <property type="protein sequence ID" value="TFK74362.1"/>
    <property type="molecule type" value="Genomic_DNA"/>
</dbReference>
<dbReference type="Proteomes" id="UP000308600">
    <property type="component" value="Unassembled WGS sequence"/>
</dbReference>
<keyword evidence="2" id="KW-1185">Reference proteome</keyword>
<organism evidence="1 2">
    <name type="scientific">Pluteus cervinus</name>
    <dbReference type="NCBI Taxonomy" id="181527"/>
    <lineage>
        <taxon>Eukaryota</taxon>
        <taxon>Fungi</taxon>
        <taxon>Dikarya</taxon>
        <taxon>Basidiomycota</taxon>
        <taxon>Agaricomycotina</taxon>
        <taxon>Agaricomycetes</taxon>
        <taxon>Agaricomycetidae</taxon>
        <taxon>Agaricales</taxon>
        <taxon>Pluteineae</taxon>
        <taxon>Pluteaceae</taxon>
        <taxon>Pluteus</taxon>
    </lineage>
</organism>
<proteinExistence type="predicted"/>
<evidence type="ECO:0000313" key="1">
    <source>
        <dbReference type="EMBL" id="TFK74362.1"/>
    </source>
</evidence>